<dbReference type="Proteomes" id="UP001642520">
    <property type="component" value="Unassembled WGS sequence"/>
</dbReference>
<sequence length="1363" mass="154929">MSIKFCPDMFSQQTNSNMLYSTPCERRKYVEKSQEALYQVRKKLESLHNVLRMYELQSIEAKTLEKQRDSGNKINSVCQNVVDTLVSITTEGNNSWNKNRREAMHFNNDTRNDCKEMQQTTSNSSEQYESDETGRSSIISIQNYTYCVNNIIDPYCSLMENTDSQMPVSTSHALEIIPNNQIAYSSVKYERVPERIYYTISTDSTTGKDVKKKSAVSENFALLPNVYAQTEQTKSFSFSEQYPVPMETDEDVIMSPTSSRTEVSKDSEFEDKPTAVLLQEALQFKRALLTRVELEKICYVDEKTEEAGNNSTLDHGKYSYFNNNLQSKFLDIISEEQSVSSSTEKTSRTYMFFNLKQDKQLNNNILNFTQQNDVRELNKQKRYLSSAHNLGSPSEYFSFSNIIQEGNEIDNNQLSLLSHNFHENVSAEVVTTMDESDEKLMKFVSCLNTTDATNNEETYHSYVHEKESFKEHFARMNDINQFINRNINSVELFSQDLDEAPLEEKAKNSNENISSNFLNSESLKHYGNVAGSINADDNTSSVKLNVSDDDKCIEDQNFMCNPNLTLKRNPGACSLIEQTLVHTDMDDMILNEHPIYNLTPSESKETSIETNLLQDSLTSSINQSNDSNIPEPPSVTILINKSLNEKKLNLDWLNVNNDISDYDVNEQEVKTCSTNTITLQKHDTVNINKYEETNIHYTQNEQKHSIAKDSFTNLAKEELINEADYYKSYSNLISPHSSMYFTDEASSSITKLNNTHSKNLKDYLHPNFHTQSNKEDKSCYEDESLKNTGNTEAPSIFVSNKSETMNVTGTVHNDKSSIKVSKNKTDDTQNAIEFYNKVWNENDSFSSKVYIEKTTTTLANETNGTKKQNEISSISYNDDGNYNTIDNTIPCSYASSGMEKLNMKEYIIASPQTSPRETKENNVMKKITTVKSKSHENYSSKSEKLRRASVLQNIKCLKSDLLATAQTKTENNTNTIYTKLRNLSAEPRRNTKDNITLGKKRSRSEVSSRTNELLKEDTLKSLTATNSNNSIEPLEITLKSKGNLKSLSSTPKTSSRSCIPILKSRLEAARKSDNESRPKSPMRGPLTMTMFWGDNLCDKNPNLMDDIQVEGKSKCIEPCIEETNICVEKKSENDNYKQHSTQMSHVVQNINIDSNINNNIVPQEQMVLYVNIFTNTYDHNTTKIIDPNKFLEYIQNRKLSSQKEEENQASKNDGEHPGVSPGVEKDMMHKIVTVVSSVINGNELNQTTSTNLSGVKTQTHSLFNILSNGKLKNLCFLSVEQREIDVTAKPSVIDTSTSISDLGNITGTSKNALDKFQICGTPRELNNDEYMALLEILHQEPNYVHLQELQSVCKELVSKHRKI</sequence>
<gene>
    <name evidence="2" type="ORF">XYLVIOL_LOCUS6120</name>
</gene>
<proteinExistence type="predicted"/>
<feature type="region of interest" description="Disordered" evidence="1">
    <location>
        <begin position="1201"/>
        <end position="1225"/>
    </location>
</feature>
<accession>A0ABP1NTY9</accession>
<feature type="compositionally biased region" description="Basic and acidic residues" evidence="1">
    <location>
        <begin position="1201"/>
        <end position="1216"/>
    </location>
</feature>
<reference evidence="2 3" key="1">
    <citation type="submission" date="2024-08" db="EMBL/GenBank/DDBJ databases">
        <authorList>
            <person name="Will J Nash"/>
            <person name="Angela Man"/>
            <person name="Seanna McTaggart"/>
            <person name="Kendall Baker"/>
            <person name="Tom Barker"/>
            <person name="Leah Catchpole"/>
            <person name="Alex Durrant"/>
            <person name="Karim Gharbi"/>
            <person name="Naomi Irish"/>
            <person name="Gemy Kaithakottil"/>
            <person name="Debby Ku"/>
            <person name="Aaliyah Providence"/>
            <person name="Felix Shaw"/>
            <person name="David Swarbreck"/>
            <person name="Chris Watkins"/>
            <person name="Ann M. McCartney"/>
            <person name="Giulio Formenti"/>
            <person name="Alice Mouton"/>
            <person name="Noel Vella"/>
            <person name="Bjorn M von Reumont"/>
            <person name="Adriana Vella"/>
            <person name="Wilfried Haerty"/>
        </authorList>
    </citation>
    <scope>NUCLEOTIDE SEQUENCE [LARGE SCALE GENOMIC DNA]</scope>
</reference>
<comment type="caution">
    <text evidence="2">The sequence shown here is derived from an EMBL/GenBank/DDBJ whole genome shotgun (WGS) entry which is preliminary data.</text>
</comment>
<protein>
    <submittedName>
        <fullName evidence="2">Uncharacterized protein</fullName>
    </submittedName>
</protein>
<feature type="compositionally biased region" description="Polar residues" evidence="1">
    <location>
        <begin position="117"/>
        <end position="127"/>
    </location>
</feature>
<evidence type="ECO:0000313" key="3">
    <source>
        <dbReference type="Proteomes" id="UP001642520"/>
    </source>
</evidence>
<feature type="region of interest" description="Disordered" evidence="1">
    <location>
        <begin position="987"/>
        <end position="1012"/>
    </location>
</feature>
<organism evidence="2 3">
    <name type="scientific">Xylocopa violacea</name>
    <name type="common">Violet carpenter bee</name>
    <name type="synonym">Apis violacea</name>
    <dbReference type="NCBI Taxonomy" id="135666"/>
    <lineage>
        <taxon>Eukaryota</taxon>
        <taxon>Metazoa</taxon>
        <taxon>Ecdysozoa</taxon>
        <taxon>Arthropoda</taxon>
        <taxon>Hexapoda</taxon>
        <taxon>Insecta</taxon>
        <taxon>Pterygota</taxon>
        <taxon>Neoptera</taxon>
        <taxon>Endopterygota</taxon>
        <taxon>Hymenoptera</taxon>
        <taxon>Apocrita</taxon>
        <taxon>Aculeata</taxon>
        <taxon>Apoidea</taxon>
        <taxon>Anthophila</taxon>
        <taxon>Apidae</taxon>
        <taxon>Xylocopa</taxon>
        <taxon>Xylocopa</taxon>
    </lineage>
</organism>
<evidence type="ECO:0000256" key="1">
    <source>
        <dbReference type="SAM" id="MobiDB-lite"/>
    </source>
</evidence>
<feature type="region of interest" description="Disordered" evidence="1">
    <location>
        <begin position="108"/>
        <end position="133"/>
    </location>
</feature>
<name>A0ABP1NTY9_XYLVO</name>
<keyword evidence="3" id="KW-1185">Reference proteome</keyword>
<evidence type="ECO:0000313" key="2">
    <source>
        <dbReference type="EMBL" id="CAL7943477.1"/>
    </source>
</evidence>
<dbReference type="EMBL" id="CAXAJV020001293">
    <property type="protein sequence ID" value="CAL7943477.1"/>
    <property type="molecule type" value="Genomic_DNA"/>
</dbReference>